<evidence type="ECO:0000256" key="2">
    <source>
        <dbReference type="SAM" id="Coils"/>
    </source>
</evidence>
<dbReference type="InterPro" id="IPR008278">
    <property type="entry name" value="4-PPantetheinyl_Trfase_dom"/>
</dbReference>
<comment type="caution">
    <text evidence="6">The sequence shown here is derived from an EMBL/GenBank/DDBJ whole genome shotgun (WGS) entry which is preliminary data.</text>
</comment>
<evidence type="ECO:0000259" key="5">
    <source>
        <dbReference type="Pfam" id="PF17837"/>
    </source>
</evidence>
<evidence type="ECO:0000313" key="7">
    <source>
        <dbReference type="Proteomes" id="UP001515480"/>
    </source>
</evidence>
<feature type="chain" id="PRO_5044326632" description="4'-phosphopantetheinyl transferase" evidence="3">
    <location>
        <begin position="22"/>
        <end position="291"/>
    </location>
</feature>
<feature type="coiled-coil region" evidence="2">
    <location>
        <begin position="66"/>
        <end position="93"/>
    </location>
</feature>
<feature type="domain" description="4'-phosphopantetheinyl transferase N-terminal" evidence="5">
    <location>
        <begin position="104"/>
        <end position="153"/>
    </location>
</feature>
<name>A0AB34IZW4_PRYPA</name>
<dbReference type="GO" id="GO:0009366">
    <property type="term" value="C:enterobactin synthetase complex"/>
    <property type="evidence" value="ECO:0007669"/>
    <property type="project" value="InterPro"/>
</dbReference>
<dbReference type="Pfam" id="PF01648">
    <property type="entry name" value="ACPS"/>
    <property type="match status" value="1"/>
</dbReference>
<feature type="domain" description="4'-phosphopantetheinyl transferase" evidence="4">
    <location>
        <begin position="168"/>
        <end position="263"/>
    </location>
</feature>
<dbReference type="GO" id="GO:0008897">
    <property type="term" value="F:holo-[acyl-carrier-protein] synthase activity"/>
    <property type="evidence" value="ECO:0007669"/>
    <property type="project" value="InterPro"/>
</dbReference>
<dbReference type="GO" id="GO:0000287">
    <property type="term" value="F:magnesium ion binding"/>
    <property type="evidence" value="ECO:0007669"/>
    <property type="project" value="InterPro"/>
</dbReference>
<dbReference type="InterPro" id="IPR037143">
    <property type="entry name" value="4-PPantetheinyl_Trfase_dom_sf"/>
</dbReference>
<protein>
    <recommendedName>
        <fullName evidence="8">4'-phosphopantetheinyl transferase</fullName>
    </recommendedName>
</protein>
<dbReference type="GO" id="GO:0005886">
    <property type="term" value="C:plasma membrane"/>
    <property type="evidence" value="ECO:0007669"/>
    <property type="project" value="TreeGrafter"/>
</dbReference>
<accession>A0AB34IZW4</accession>
<evidence type="ECO:0008006" key="8">
    <source>
        <dbReference type="Google" id="ProtNLM"/>
    </source>
</evidence>
<dbReference type="GO" id="GO:0009239">
    <property type="term" value="P:enterobactin biosynthetic process"/>
    <property type="evidence" value="ECO:0007669"/>
    <property type="project" value="InterPro"/>
</dbReference>
<keyword evidence="7" id="KW-1185">Reference proteome</keyword>
<evidence type="ECO:0000313" key="6">
    <source>
        <dbReference type="EMBL" id="KAL1508613.1"/>
    </source>
</evidence>
<dbReference type="Gene3D" id="3.90.470.20">
    <property type="entry name" value="4'-phosphopantetheinyl transferase domain"/>
    <property type="match status" value="1"/>
</dbReference>
<keyword evidence="3" id="KW-0732">Signal</keyword>
<proteinExistence type="predicted"/>
<reference evidence="6 7" key="1">
    <citation type="journal article" date="2024" name="Science">
        <title>Giant polyketide synthase enzymes in the biosynthesis of giant marine polyether toxins.</title>
        <authorList>
            <person name="Fallon T.R."/>
            <person name="Shende V.V."/>
            <person name="Wierzbicki I.H."/>
            <person name="Pendleton A.L."/>
            <person name="Watervoot N.F."/>
            <person name="Auber R.P."/>
            <person name="Gonzalez D.J."/>
            <person name="Wisecaver J.H."/>
            <person name="Moore B.S."/>
        </authorList>
    </citation>
    <scope>NUCLEOTIDE SEQUENCE [LARGE SCALE GENOMIC DNA]</scope>
    <source>
        <strain evidence="6 7">12B1</strain>
    </source>
</reference>
<dbReference type="PANTHER" id="PTHR38096:SF1">
    <property type="entry name" value="ENTEROBACTIN SYNTHASE COMPONENT D"/>
    <property type="match status" value="1"/>
</dbReference>
<sequence length="291" mass="31486">MHASRSRSILLLAVASRAATAFSPRGLRERKPNGRRAPPFPTAFQTATPFGTCVAVTLPPLPHPHAALLAEQSLELEAQLAEAELHADEARHMRSLPLAQRVLFAGSRVAMRRARHGLARALPVLPDALGAPAMPAGWHGSISHTQGLAAALACGRAAREGGGRRRRGIGIDVESTSRSISPRVPRRCLAADERESLGRVNHLDARADALLRFSLKEALYKATHPLVRASIPWHSVTVWPAADGGCRVDASTLEKSLQVRLQLEAQWEEREGFFVSTAAVELLELPERTPS</sequence>
<dbReference type="AlphaFoldDB" id="A0AB34IZW4"/>
<organism evidence="6 7">
    <name type="scientific">Prymnesium parvum</name>
    <name type="common">Toxic golden alga</name>
    <dbReference type="NCBI Taxonomy" id="97485"/>
    <lineage>
        <taxon>Eukaryota</taxon>
        <taxon>Haptista</taxon>
        <taxon>Haptophyta</taxon>
        <taxon>Prymnesiophyceae</taxon>
        <taxon>Prymnesiales</taxon>
        <taxon>Prymnesiaceae</taxon>
        <taxon>Prymnesium</taxon>
    </lineage>
</organism>
<keyword evidence="1" id="KW-0808">Transferase</keyword>
<dbReference type="PANTHER" id="PTHR38096">
    <property type="entry name" value="ENTEROBACTIN SYNTHASE COMPONENT D"/>
    <property type="match status" value="1"/>
</dbReference>
<evidence type="ECO:0000256" key="1">
    <source>
        <dbReference type="ARBA" id="ARBA00022679"/>
    </source>
</evidence>
<dbReference type="SUPFAM" id="SSF56214">
    <property type="entry name" value="4'-phosphopantetheinyl transferase"/>
    <property type="match status" value="1"/>
</dbReference>
<dbReference type="InterPro" id="IPR041354">
    <property type="entry name" value="4PPT_N"/>
</dbReference>
<dbReference type="InterPro" id="IPR003542">
    <property type="entry name" value="Enbac_synth_compD-like"/>
</dbReference>
<evidence type="ECO:0000259" key="4">
    <source>
        <dbReference type="Pfam" id="PF01648"/>
    </source>
</evidence>
<dbReference type="EMBL" id="JBGBPQ010000016">
    <property type="protein sequence ID" value="KAL1508613.1"/>
    <property type="molecule type" value="Genomic_DNA"/>
</dbReference>
<evidence type="ECO:0000256" key="3">
    <source>
        <dbReference type="SAM" id="SignalP"/>
    </source>
</evidence>
<dbReference type="Proteomes" id="UP001515480">
    <property type="component" value="Unassembled WGS sequence"/>
</dbReference>
<dbReference type="Pfam" id="PF17837">
    <property type="entry name" value="4PPT_N"/>
    <property type="match status" value="1"/>
</dbReference>
<feature type="signal peptide" evidence="3">
    <location>
        <begin position="1"/>
        <end position="21"/>
    </location>
</feature>
<keyword evidence="2" id="KW-0175">Coiled coil</keyword>
<gene>
    <name evidence="6" type="ORF">AB1Y20_004710</name>
</gene>